<dbReference type="NCBIfam" id="TIGR03989">
    <property type="entry name" value="Rxyl_3153"/>
    <property type="match status" value="1"/>
</dbReference>
<dbReference type="Proteomes" id="UP000234331">
    <property type="component" value="Unassembled WGS sequence"/>
</dbReference>
<dbReference type="GO" id="GO:0051903">
    <property type="term" value="F:S-(hydroxymethyl)glutathione dehydrogenase [NAD(P)+] activity"/>
    <property type="evidence" value="ECO:0007669"/>
    <property type="project" value="TreeGrafter"/>
</dbReference>
<feature type="domain" description="Enoyl reductase (ER)" evidence="7">
    <location>
        <begin position="12"/>
        <end position="368"/>
    </location>
</feature>
<dbReference type="Pfam" id="PF00107">
    <property type="entry name" value="ADH_zinc_N"/>
    <property type="match status" value="1"/>
</dbReference>
<dbReference type="PROSITE" id="PS00059">
    <property type="entry name" value="ADH_ZINC"/>
    <property type="match status" value="1"/>
</dbReference>
<dbReference type="GO" id="GO:0008270">
    <property type="term" value="F:zinc ion binding"/>
    <property type="evidence" value="ECO:0007669"/>
    <property type="project" value="InterPro"/>
</dbReference>
<dbReference type="GO" id="GO:0046294">
    <property type="term" value="P:formaldehyde catabolic process"/>
    <property type="evidence" value="ECO:0007669"/>
    <property type="project" value="TreeGrafter"/>
</dbReference>
<dbReference type="Gene3D" id="3.90.180.10">
    <property type="entry name" value="Medium-chain alcohol dehydrogenases, catalytic domain"/>
    <property type="match status" value="1"/>
</dbReference>
<dbReference type="PANTHER" id="PTHR43880">
    <property type="entry name" value="ALCOHOL DEHYDROGENASE"/>
    <property type="match status" value="1"/>
</dbReference>
<evidence type="ECO:0000256" key="4">
    <source>
        <dbReference type="ARBA" id="ARBA00023002"/>
    </source>
</evidence>
<evidence type="ECO:0000313" key="8">
    <source>
        <dbReference type="EMBL" id="SNQ46625.1"/>
    </source>
</evidence>
<dbReference type="GO" id="GO:0005829">
    <property type="term" value="C:cytosol"/>
    <property type="evidence" value="ECO:0007669"/>
    <property type="project" value="TreeGrafter"/>
</dbReference>
<dbReference type="GO" id="GO:0004022">
    <property type="term" value="F:alcohol dehydrogenase (NAD+) activity"/>
    <property type="evidence" value="ECO:0007669"/>
    <property type="project" value="UniProtKB-EC"/>
</dbReference>
<accession>A0A2I2KLT2</accession>
<dbReference type="SUPFAM" id="SSF51735">
    <property type="entry name" value="NAD(P)-binding Rossmann-fold domains"/>
    <property type="match status" value="1"/>
</dbReference>
<dbReference type="InterPro" id="IPR036291">
    <property type="entry name" value="NAD(P)-bd_dom_sf"/>
</dbReference>
<gene>
    <name evidence="8" type="primary">adhD</name>
    <name evidence="8" type="ORF">FRACA_1490017</name>
</gene>
<dbReference type="SMART" id="SM00829">
    <property type="entry name" value="PKS_ER"/>
    <property type="match status" value="1"/>
</dbReference>
<dbReference type="Gene3D" id="3.40.50.720">
    <property type="entry name" value="NAD(P)-binding Rossmann-like Domain"/>
    <property type="match status" value="1"/>
</dbReference>
<dbReference type="RefSeq" id="WP_101830610.1">
    <property type="nucleotide sequence ID" value="NZ_FZMO01000056.1"/>
</dbReference>
<dbReference type="InterPro" id="IPR020843">
    <property type="entry name" value="ER"/>
</dbReference>
<dbReference type="InterPro" id="IPR011032">
    <property type="entry name" value="GroES-like_sf"/>
</dbReference>
<evidence type="ECO:0000256" key="2">
    <source>
        <dbReference type="ARBA" id="ARBA00022723"/>
    </source>
</evidence>
<dbReference type="SUPFAM" id="SSF50129">
    <property type="entry name" value="GroES-like"/>
    <property type="match status" value="2"/>
</dbReference>
<name>A0A2I2KLT2_9ACTN</name>
<evidence type="ECO:0000256" key="5">
    <source>
        <dbReference type="ARBA" id="ARBA00023027"/>
    </source>
</evidence>
<dbReference type="EMBL" id="FZMO01000056">
    <property type="protein sequence ID" value="SNQ46625.1"/>
    <property type="molecule type" value="Genomic_DNA"/>
</dbReference>
<dbReference type="InterPro" id="IPR023921">
    <property type="entry name" value="ADH_Zn_actinomycetes"/>
</dbReference>
<evidence type="ECO:0000256" key="1">
    <source>
        <dbReference type="ARBA" id="ARBA00008072"/>
    </source>
</evidence>
<dbReference type="OrthoDB" id="334894at2"/>
<dbReference type="EC" id="1.1.1.1" evidence="8"/>
<keyword evidence="5" id="KW-0520">NAD</keyword>
<reference evidence="8 9" key="1">
    <citation type="submission" date="2017-06" db="EMBL/GenBank/DDBJ databases">
        <authorList>
            <person name="Kim H.J."/>
            <person name="Triplett B.A."/>
        </authorList>
    </citation>
    <scope>NUCLEOTIDE SEQUENCE [LARGE SCALE GENOMIC DNA]</scope>
    <source>
        <strain evidence="8">FRACA_ARgP5</strain>
    </source>
</reference>
<keyword evidence="2 6" id="KW-0479">Metal-binding</keyword>
<evidence type="ECO:0000313" key="9">
    <source>
        <dbReference type="Proteomes" id="UP000234331"/>
    </source>
</evidence>
<evidence type="ECO:0000256" key="6">
    <source>
        <dbReference type="RuleBase" id="RU361277"/>
    </source>
</evidence>
<sequence>MRTEAAVLWETGQDWKVQEVELGAPMAGEVLVELAASGICHTDDHMVNGALPQPLPAIGGHEGAGRVVEVGPGVADLQPGDPVVLIYIPACGRCPSCADGNQNLCDRGAGRREGRALADGTLRFSAGGTGITTMCLLGTFARHTVVHESQVLRIPGDVPLVPAALVGCGVTAGLGASLNTAGIRAGDIAVVIGVGGLGAAAIQGAAIAGARYVVAVEPVVDKHATALALGATHAVATLDEARDLVQEISWNRMANAAILTTDLAEAEYIAPAMELVGKKGRVAVVAVAPSGQRSANLSLLDLTLYEKELKGALYGSRSPRAAIPAALDLYRADKLKLEEMITTRYRLADINQGFADLRAARNVRGVVVYDD</sequence>
<keyword evidence="9" id="KW-1185">Reference proteome</keyword>
<keyword evidence="3 6" id="KW-0862">Zinc</keyword>
<evidence type="ECO:0000256" key="3">
    <source>
        <dbReference type="ARBA" id="ARBA00022833"/>
    </source>
</evidence>
<comment type="similarity">
    <text evidence="1 6">Belongs to the zinc-containing alcohol dehydrogenase family.</text>
</comment>
<evidence type="ECO:0000259" key="7">
    <source>
        <dbReference type="SMART" id="SM00829"/>
    </source>
</evidence>
<dbReference type="AlphaFoldDB" id="A0A2I2KLT2"/>
<dbReference type="InterPro" id="IPR013149">
    <property type="entry name" value="ADH-like_C"/>
</dbReference>
<dbReference type="Pfam" id="PF08240">
    <property type="entry name" value="ADH_N"/>
    <property type="match status" value="1"/>
</dbReference>
<proteinExistence type="inferred from homology"/>
<comment type="cofactor">
    <cofactor evidence="6">
        <name>Zn(2+)</name>
        <dbReference type="ChEBI" id="CHEBI:29105"/>
    </cofactor>
</comment>
<protein>
    <submittedName>
        <fullName evidence="8">Putative alcohol dehydrogenase D</fullName>
        <ecNumber evidence="8">1.1.1.1</ecNumber>
    </submittedName>
</protein>
<dbReference type="InterPro" id="IPR002328">
    <property type="entry name" value="ADH_Zn_CS"/>
</dbReference>
<organism evidence="8 9">
    <name type="scientific">Frankia canadensis</name>
    <dbReference type="NCBI Taxonomy" id="1836972"/>
    <lineage>
        <taxon>Bacteria</taxon>
        <taxon>Bacillati</taxon>
        <taxon>Actinomycetota</taxon>
        <taxon>Actinomycetes</taxon>
        <taxon>Frankiales</taxon>
        <taxon>Frankiaceae</taxon>
        <taxon>Frankia</taxon>
    </lineage>
</organism>
<keyword evidence="4 8" id="KW-0560">Oxidoreductase</keyword>
<dbReference type="PANTHER" id="PTHR43880:SF12">
    <property type="entry name" value="ALCOHOL DEHYDROGENASE CLASS-3"/>
    <property type="match status" value="1"/>
</dbReference>
<dbReference type="InterPro" id="IPR013154">
    <property type="entry name" value="ADH-like_N"/>
</dbReference>